<dbReference type="Pfam" id="PF14528">
    <property type="entry name" value="LAGLIDADG_3"/>
    <property type="match status" value="1"/>
</dbReference>
<sequence length="130" mass="15399">MNWSYISGFFDADGSIQLNRIHRNQLPSPVMTFHNNERVILELIKAFIYDELNVNGTIVTKKKEGYADQFELRYSYFSKFKAIVGELVIHHPRKLKRIEFIQKYQGLSKRNGKYSNQELETIALLLKQWE</sequence>
<dbReference type="RefSeq" id="WP_395419004.1">
    <property type="nucleotide sequence ID" value="NZ_JBIPKE010000020.1"/>
</dbReference>
<keyword evidence="2" id="KW-0255">Endonuclease</keyword>
<comment type="caution">
    <text evidence="2">The sequence shown here is derived from an EMBL/GenBank/DDBJ whole genome shotgun (WGS) entry which is preliminary data.</text>
</comment>
<gene>
    <name evidence="2" type="ORF">ACHKAR_19175</name>
</gene>
<protein>
    <submittedName>
        <fullName evidence="2">LAGLIDADG family homing endonuclease</fullName>
    </submittedName>
</protein>
<organism evidence="2 3">
    <name type="scientific">Marinoscillum luteum</name>
    <dbReference type="NCBI Taxonomy" id="861051"/>
    <lineage>
        <taxon>Bacteria</taxon>
        <taxon>Pseudomonadati</taxon>
        <taxon>Bacteroidota</taxon>
        <taxon>Cytophagia</taxon>
        <taxon>Cytophagales</taxon>
        <taxon>Reichenbachiellaceae</taxon>
        <taxon>Marinoscillum</taxon>
    </lineage>
</organism>
<dbReference type="InterPro" id="IPR027434">
    <property type="entry name" value="Homing_endonucl"/>
</dbReference>
<dbReference type="GO" id="GO:0004519">
    <property type="term" value="F:endonuclease activity"/>
    <property type="evidence" value="ECO:0007669"/>
    <property type="project" value="UniProtKB-KW"/>
</dbReference>
<evidence type="ECO:0000313" key="3">
    <source>
        <dbReference type="Proteomes" id="UP001610063"/>
    </source>
</evidence>
<dbReference type="SUPFAM" id="SSF55608">
    <property type="entry name" value="Homing endonucleases"/>
    <property type="match status" value="1"/>
</dbReference>
<name>A0ABW7NE07_9BACT</name>
<reference evidence="2 3" key="1">
    <citation type="journal article" date="2013" name="Int. J. Syst. Evol. Microbiol.">
        <title>Marinoscillum luteum sp. nov., isolated from marine sediment.</title>
        <authorList>
            <person name="Cha I.T."/>
            <person name="Park S.J."/>
            <person name="Kim S.J."/>
            <person name="Kim J.G."/>
            <person name="Jung M.Y."/>
            <person name="Shin K.S."/>
            <person name="Kwon K.K."/>
            <person name="Yang S.H."/>
            <person name="Seo Y.S."/>
            <person name="Rhee S.K."/>
        </authorList>
    </citation>
    <scope>NUCLEOTIDE SEQUENCE [LARGE SCALE GENOMIC DNA]</scope>
    <source>
        <strain evidence="2 3">KCTC 23939</strain>
    </source>
</reference>
<dbReference type="EMBL" id="JBIPKE010000020">
    <property type="protein sequence ID" value="MFH6985582.1"/>
    <property type="molecule type" value="Genomic_DNA"/>
</dbReference>
<keyword evidence="2" id="KW-0378">Hydrolase</keyword>
<keyword evidence="3" id="KW-1185">Reference proteome</keyword>
<proteinExistence type="predicted"/>
<feature type="domain" description="Homing endonuclease LAGLIDADG" evidence="1">
    <location>
        <begin position="5"/>
        <end position="75"/>
    </location>
</feature>
<dbReference type="Gene3D" id="3.10.28.10">
    <property type="entry name" value="Homing endonucleases"/>
    <property type="match status" value="1"/>
</dbReference>
<keyword evidence="2" id="KW-0540">Nuclease</keyword>
<accession>A0ABW7NE07</accession>
<evidence type="ECO:0000259" key="1">
    <source>
        <dbReference type="Pfam" id="PF14528"/>
    </source>
</evidence>
<evidence type="ECO:0000313" key="2">
    <source>
        <dbReference type="EMBL" id="MFH6985582.1"/>
    </source>
</evidence>
<dbReference type="InterPro" id="IPR004860">
    <property type="entry name" value="LAGLIDADG_dom"/>
</dbReference>
<dbReference type="Proteomes" id="UP001610063">
    <property type="component" value="Unassembled WGS sequence"/>
</dbReference>